<reference evidence="1 2" key="1">
    <citation type="submission" date="2020-11" db="EMBL/GenBank/DDBJ databases">
        <title>Description of Pontivivens ytuae sp. nov. isolated from deep sea sediment of Mariana Trench.</title>
        <authorList>
            <person name="Wang Z."/>
            <person name="Sun Q.-L."/>
            <person name="Xu X.-D."/>
            <person name="Tang Y.-Z."/>
            <person name="Zhang J."/>
        </authorList>
    </citation>
    <scope>NUCLEOTIDE SEQUENCE [LARGE SCALE GENOMIC DNA]</scope>
    <source>
        <strain evidence="1 2">MT2928</strain>
    </source>
</reference>
<name>A0A7S9LRL0_9RHOB</name>
<evidence type="ECO:0000313" key="2">
    <source>
        <dbReference type="Proteomes" id="UP000594800"/>
    </source>
</evidence>
<keyword evidence="2" id="KW-1185">Reference proteome</keyword>
<dbReference type="Pfam" id="PF10932">
    <property type="entry name" value="DUF2783"/>
    <property type="match status" value="1"/>
</dbReference>
<gene>
    <name evidence="1" type="ORF">I0K15_16980</name>
</gene>
<sequence length="65" mass="6732">MTLETSPNLGAEADDLYAELLAAHEGLSAEESAALNARLVLTLMNHVGDAEAIRAAIALASAARR</sequence>
<organism evidence="1 2">
    <name type="scientific">Pontivivens ytuae</name>
    <dbReference type="NCBI Taxonomy" id="2789856"/>
    <lineage>
        <taxon>Bacteria</taxon>
        <taxon>Pseudomonadati</taxon>
        <taxon>Pseudomonadota</taxon>
        <taxon>Alphaproteobacteria</taxon>
        <taxon>Rhodobacterales</taxon>
        <taxon>Paracoccaceae</taxon>
        <taxon>Pontivivens</taxon>
    </lineage>
</organism>
<dbReference type="EMBL" id="CP064942">
    <property type="protein sequence ID" value="QPH53460.1"/>
    <property type="molecule type" value="Genomic_DNA"/>
</dbReference>
<accession>A0A7S9LRL0</accession>
<evidence type="ECO:0000313" key="1">
    <source>
        <dbReference type="EMBL" id="QPH53460.1"/>
    </source>
</evidence>
<dbReference type="InterPro" id="IPR021233">
    <property type="entry name" value="DUF2783"/>
</dbReference>
<dbReference type="RefSeq" id="WP_196102669.1">
    <property type="nucleotide sequence ID" value="NZ_CP064942.1"/>
</dbReference>
<dbReference type="KEGG" id="poz:I0K15_16980"/>
<dbReference type="AlphaFoldDB" id="A0A7S9LRL0"/>
<proteinExistence type="predicted"/>
<dbReference type="Proteomes" id="UP000594800">
    <property type="component" value="Chromosome"/>
</dbReference>
<protein>
    <submittedName>
        <fullName evidence="1">DUF2783 domain-containing protein</fullName>
    </submittedName>
</protein>